<evidence type="ECO:0000313" key="2">
    <source>
        <dbReference type="Proteomes" id="UP000758155"/>
    </source>
</evidence>
<dbReference type="AlphaFoldDB" id="A0A9P4WH62"/>
<evidence type="ECO:0000313" key="1">
    <source>
        <dbReference type="EMBL" id="KAF3032378.1"/>
    </source>
</evidence>
<gene>
    <name evidence="1" type="ORF">E8E12_002343</name>
</gene>
<dbReference type="EMBL" id="SWKV01000102">
    <property type="protein sequence ID" value="KAF3032378.1"/>
    <property type="molecule type" value="Genomic_DNA"/>
</dbReference>
<organism evidence="1 2">
    <name type="scientific">Didymella heteroderae</name>
    <dbReference type="NCBI Taxonomy" id="1769908"/>
    <lineage>
        <taxon>Eukaryota</taxon>
        <taxon>Fungi</taxon>
        <taxon>Dikarya</taxon>
        <taxon>Ascomycota</taxon>
        <taxon>Pezizomycotina</taxon>
        <taxon>Dothideomycetes</taxon>
        <taxon>Pleosporomycetidae</taxon>
        <taxon>Pleosporales</taxon>
        <taxon>Pleosporineae</taxon>
        <taxon>Didymellaceae</taxon>
        <taxon>Didymella</taxon>
    </lineage>
</organism>
<proteinExistence type="predicted"/>
<dbReference type="Proteomes" id="UP000758155">
    <property type="component" value="Unassembled WGS sequence"/>
</dbReference>
<dbReference type="OrthoDB" id="3688572at2759"/>
<reference evidence="1" key="1">
    <citation type="submission" date="2019-04" db="EMBL/GenBank/DDBJ databases">
        <title>Sequencing of skin fungus with MAO and IRED activity.</title>
        <authorList>
            <person name="Marsaioli A.J."/>
            <person name="Bonatto J.M.C."/>
            <person name="Reis Junior O."/>
        </authorList>
    </citation>
    <scope>NUCLEOTIDE SEQUENCE</scope>
    <source>
        <strain evidence="1">28M1</strain>
    </source>
</reference>
<name>A0A9P4WH62_9PLEO</name>
<comment type="caution">
    <text evidence="1">The sequence shown here is derived from an EMBL/GenBank/DDBJ whole genome shotgun (WGS) entry which is preliminary data.</text>
</comment>
<keyword evidence="2" id="KW-1185">Reference proteome</keyword>
<accession>A0A9P4WH62</accession>
<sequence>MCLPSHSRATLVEGDPEWTVARREVYVRPVKACWASEGIRNVLERLAADTLRVYARMNLGYNCYDVPAVKNENWDGIYCNMPELVRFPFTITDAFHPCKTRKWVDKYIDKYAKDLIEPLPEWQGPFKRDSRVIIDGFKVCSNEP</sequence>
<protein>
    <submittedName>
        <fullName evidence="1">Uncharacterized protein</fullName>
    </submittedName>
</protein>